<proteinExistence type="predicted"/>
<evidence type="ECO:0000313" key="2">
    <source>
        <dbReference type="EMBL" id="GFZ85820.1"/>
    </source>
</evidence>
<dbReference type="InterPro" id="IPR015890">
    <property type="entry name" value="Chorismate_C"/>
</dbReference>
<dbReference type="RefSeq" id="WP_188605871.1">
    <property type="nucleotide sequence ID" value="NZ_BMIC01000002.1"/>
</dbReference>
<dbReference type="SUPFAM" id="SSF56322">
    <property type="entry name" value="ADC synthase"/>
    <property type="match status" value="1"/>
</dbReference>
<reference evidence="2 3" key="1">
    <citation type="journal article" date="2014" name="Int. J. Syst. Evol. Microbiol.">
        <title>Complete genome sequence of Corynebacterium casei LMG S-19264T (=DSM 44701T), isolated from a smear-ripened cheese.</title>
        <authorList>
            <consortium name="US DOE Joint Genome Institute (JGI-PGF)"/>
            <person name="Walter F."/>
            <person name="Albersmeier A."/>
            <person name="Kalinowski J."/>
            <person name="Ruckert C."/>
        </authorList>
    </citation>
    <scope>NUCLEOTIDE SEQUENCE [LARGE SCALE GENOMIC DNA]</scope>
    <source>
        <strain evidence="2 3">CGMCC 1.15295</strain>
    </source>
</reference>
<organism evidence="2 3">
    <name type="scientific">Aquaticitalea lipolytica</name>
    <dbReference type="NCBI Taxonomy" id="1247562"/>
    <lineage>
        <taxon>Bacteria</taxon>
        <taxon>Pseudomonadati</taxon>
        <taxon>Bacteroidota</taxon>
        <taxon>Flavobacteriia</taxon>
        <taxon>Flavobacteriales</taxon>
        <taxon>Flavobacteriaceae</taxon>
        <taxon>Aquaticitalea</taxon>
    </lineage>
</organism>
<feature type="domain" description="Chorismate-utilising enzyme C-terminal" evidence="1">
    <location>
        <begin position="98"/>
        <end position="362"/>
    </location>
</feature>
<dbReference type="Pfam" id="PF00425">
    <property type="entry name" value="Chorismate_bind"/>
    <property type="match status" value="1"/>
</dbReference>
<gene>
    <name evidence="2" type="primary">menF</name>
    <name evidence="2" type="ORF">GCM10011531_16370</name>
</gene>
<keyword evidence="3" id="KW-1185">Reference proteome</keyword>
<evidence type="ECO:0000259" key="1">
    <source>
        <dbReference type="Pfam" id="PF00425"/>
    </source>
</evidence>
<protein>
    <recommendedName>
        <fullName evidence="1">Chorismate-utilising enzyme C-terminal domain-containing protein</fullName>
    </recommendedName>
</protein>
<dbReference type="PANTHER" id="PTHR42839:SF2">
    <property type="entry name" value="ISOCHORISMATE SYNTHASE ENTC"/>
    <property type="match status" value="1"/>
</dbReference>
<name>A0A8J2TSV9_9FLAO</name>
<dbReference type="PANTHER" id="PTHR42839">
    <property type="entry name" value="ISOCHORISMATE SYNTHASE ENTC"/>
    <property type="match status" value="1"/>
</dbReference>
<dbReference type="Gene3D" id="3.60.120.10">
    <property type="entry name" value="Anthranilate synthase"/>
    <property type="match status" value="1"/>
</dbReference>
<accession>A0A8J2TSV9</accession>
<dbReference type="EMBL" id="BMIC01000002">
    <property type="protein sequence ID" value="GFZ85820.1"/>
    <property type="molecule type" value="Genomic_DNA"/>
</dbReference>
<dbReference type="Proteomes" id="UP000598120">
    <property type="component" value="Unassembled WGS sequence"/>
</dbReference>
<comment type="caution">
    <text evidence="2">The sequence shown here is derived from an EMBL/GenBank/DDBJ whole genome shotgun (WGS) entry which is preliminary data.</text>
</comment>
<sequence length="371" mass="42064">MTSEAFFEHITNQLVSESPFVAYRKPNEQEVKALLQKNSNVYSTSEFTESGFVFAPFNDKEKTILIPLEQSEFVSSAYNISEENLKETTPNDSSSDEKQKHITLVQKGIEAIHKSNLQKVVLSRCESISSKQHPIAIFKKLLNTYHTAFVYCWYHPKIGLWLGATPETLLKTEGNRFSTMALAGTQNYSGTLNVNWQSKEQDEQQYVTDFIVKNLKASVDSIYQSKPATIKAGNLLHLQTKITGLFNKQSSFKSVLKTLHPTPAVCGLPKEDAKQFILQNETYNREFYTGFLGELNLKEKSTRNTNKRNVENNAYATVKTVSNLYVNLRCMQLNNSAATIYIGGGITKDSNSEEEWQETVYKSLIMKKVLQ</sequence>
<dbReference type="AlphaFoldDB" id="A0A8J2TSV9"/>
<dbReference type="InterPro" id="IPR005801">
    <property type="entry name" value="ADC_synthase"/>
</dbReference>
<evidence type="ECO:0000313" key="3">
    <source>
        <dbReference type="Proteomes" id="UP000598120"/>
    </source>
</evidence>